<reference evidence="1" key="1">
    <citation type="submission" date="2021-05" db="EMBL/GenBank/DDBJ databases">
        <authorList>
            <person name="Alioto T."/>
            <person name="Alioto T."/>
            <person name="Gomez Garrido J."/>
        </authorList>
    </citation>
    <scope>NUCLEOTIDE SEQUENCE</scope>
</reference>
<accession>A0A8D8ZCT7</accession>
<dbReference type="EMBL" id="HBUF01486257">
    <property type="protein sequence ID" value="CAG6745175.1"/>
    <property type="molecule type" value="Transcribed_RNA"/>
</dbReference>
<proteinExistence type="predicted"/>
<evidence type="ECO:0000313" key="1">
    <source>
        <dbReference type="EMBL" id="CAG6745175.1"/>
    </source>
</evidence>
<protein>
    <submittedName>
        <fullName evidence="1">Uncharacterized protein</fullName>
    </submittedName>
</protein>
<organism evidence="1">
    <name type="scientific">Cacopsylla melanoneura</name>
    <dbReference type="NCBI Taxonomy" id="428564"/>
    <lineage>
        <taxon>Eukaryota</taxon>
        <taxon>Metazoa</taxon>
        <taxon>Ecdysozoa</taxon>
        <taxon>Arthropoda</taxon>
        <taxon>Hexapoda</taxon>
        <taxon>Insecta</taxon>
        <taxon>Pterygota</taxon>
        <taxon>Neoptera</taxon>
        <taxon>Paraneoptera</taxon>
        <taxon>Hemiptera</taxon>
        <taxon>Sternorrhyncha</taxon>
        <taxon>Psylloidea</taxon>
        <taxon>Psyllidae</taxon>
        <taxon>Psyllinae</taxon>
        <taxon>Cacopsylla</taxon>
    </lineage>
</organism>
<name>A0A8D8ZCT7_9HEMI</name>
<dbReference type="AlphaFoldDB" id="A0A8D8ZCT7"/>
<sequence length="156" mass="17935">MTPVMQLPFWPYSLSLPLSPLRPSPSFFLVPLNTFSSRAFFFSSRRVVPFYYYDVVFEYPKTITITVRFSPKRQRNLRAFSPSSSVFCLLLLFRVISTVAICGKMSILSLQDSILNYFISKTRKKIPQGESPPPYKLLFLVIFAGIFHVSTTQSLL</sequence>